<keyword evidence="7 10" id="KW-1133">Transmembrane helix</keyword>
<proteinExistence type="inferred from homology"/>
<evidence type="ECO:0000256" key="6">
    <source>
        <dbReference type="ARBA" id="ARBA00022692"/>
    </source>
</evidence>
<evidence type="ECO:0000256" key="4">
    <source>
        <dbReference type="ARBA" id="ARBA00022475"/>
    </source>
</evidence>
<dbReference type="InterPro" id="IPR003004">
    <property type="entry name" value="GspF/PilC"/>
</dbReference>
<keyword evidence="5" id="KW-0997">Cell inner membrane</keyword>
<dbReference type="Pfam" id="PF00482">
    <property type="entry name" value="T2SSF"/>
    <property type="match status" value="2"/>
</dbReference>
<dbReference type="Proteomes" id="UP000242520">
    <property type="component" value="Unassembled WGS sequence"/>
</dbReference>
<feature type="transmembrane region" description="Helical" evidence="10">
    <location>
        <begin position="221"/>
        <end position="237"/>
    </location>
</feature>
<reference evidence="13" key="1">
    <citation type="submission" date="2016-11" db="EMBL/GenBank/DDBJ databases">
        <authorList>
            <person name="Varghese N."/>
            <person name="Submissions S."/>
        </authorList>
    </citation>
    <scope>NUCLEOTIDE SEQUENCE [LARGE SCALE GENOMIC DNA]</scope>
    <source>
        <strain evidence="13">DSM 15285</strain>
    </source>
</reference>
<evidence type="ECO:0000256" key="9">
    <source>
        <dbReference type="RuleBase" id="RU003923"/>
    </source>
</evidence>
<dbReference type="STRING" id="1123350.SAMN02744040_02050"/>
<dbReference type="RefSeq" id="WP_072726103.1">
    <property type="nucleotide sequence ID" value="NZ_FQXH01000028.1"/>
</dbReference>
<dbReference type="OrthoDB" id="9805682at2"/>
<evidence type="ECO:0000256" key="1">
    <source>
        <dbReference type="ARBA" id="ARBA00004429"/>
    </source>
</evidence>
<organism evidence="12 13">
    <name type="scientific">Tepidibacter thalassicus DSM 15285</name>
    <dbReference type="NCBI Taxonomy" id="1123350"/>
    <lineage>
        <taxon>Bacteria</taxon>
        <taxon>Bacillati</taxon>
        <taxon>Bacillota</taxon>
        <taxon>Clostridia</taxon>
        <taxon>Peptostreptococcales</taxon>
        <taxon>Peptostreptococcaceae</taxon>
        <taxon>Tepidibacter</taxon>
    </lineage>
</organism>
<evidence type="ECO:0000256" key="8">
    <source>
        <dbReference type="ARBA" id="ARBA00023136"/>
    </source>
</evidence>
<dbReference type="InterPro" id="IPR001992">
    <property type="entry name" value="T2SS_GspF/T4SS_PilC_CS"/>
</dbReference>
<dbReference type="PROSITE" id="PS00874">
    <property type="entry name" value="T2SP_F"/>
    <property type="match status" value="1"/>
</dbReference>
<keyword evidence="8 10" id="KW-0472">Membrane</keyword>
<name>A0A1M5T6M7_9FIRM</name>
<evidence type="ECO:0000256" key="7">
    <source>
        <dbReference type="ARBA" id="ARBA00022989"/>
    </source>
</evidence>
<evidence type="ECO:0000313" key="12">
    <source>
        <dbReference type="EMBL" id="SHH46374.1"/>
    </source>
</evidence>
<dbReference type="PRINTS" id="PR00812">
    <property type="entry name" value="BCTERIALGSPF"/>
</dbReference>
<keyword evidence="13" id="KW-1185">Reference proteome</keyword>
<keyword evidence="6 9" id="KW-0812">Transmembrane</keyword>
<dbReference type="AlphaFoldDB" id="A0A1M5T6M7"/>
<feature type="domain" description="Type II secretion system protein GspF" evidence="11">
    <location>
        <begin position="68"/>
        <end position="191"/>
    </location>
</feature>
<dbReference type="PANTHER" id="PTHR30012:SF0">
    <property type="entry name" value="TYPE II SECRETION SYSTEM PROTEIN F-RELATED"/>
    <property type="match status" value="1"/>
</dbReference>
<feature type="transmembrane region" description="Helical" evidence="10">
    <location>
        <begin position="168"/>
        <end position="190"/>
    </location>
</feature>
<accession>A0A1M5T6M7</accession>
<dbReference type="FunFam" id="1.20.81.30:FF:000001">
    <property type="entry name" value="Type II secretion system protein F"/>
    <property type="match status" value="2"/>
</dbReference>
<evidence type="ECO:0000259" key="11">
    <source>
        <dbReference type="Pfam" id="PF00482"/>
    </source>
</evidence>
<dbReference type="InterPro" id="IPR018076">
    <property type="entry name" value="T2SS_GspF_dom"/>
</dbReference>
<gene>
    <name evidence="12" type="ORF">SAMN02744040_02050</name>
</gene>
<dbReference type="GO" id="GO:0009306">
    <property type="term" value="P:protein secretion"/>
    <property type="evidence" value="ECO:0007669"/>
    <property type="project" value="InterPro"/>
</dbReference>
<keyword evidence="4" id="KW-1003">Cell membrane</keyword>
<dbReference type="InterPro" id="IPR042094">
    <property type="entry name" value="T2SS_GspF_sf"/>
</dbReference>
<evidence type="ECO:0000256" key="5">
    <source>
        <dbReference type="ARBA" id="ARBA00022519"/>
    </source>
</evidence>
<sequence>MPSFKYTAIDKNGKKIDGKYTANSKEEVLSMLRQNKLYPVKVEEYIGSREIRFSDIFGKIKIKDIAVFCRQFYTLLNAGVTIINCLDILRVQTENKKFAKIIGNIHDDVQKGLTFSEALKKQKDTFPDLLINMIEAGEVSGNLDVIMERMAFHYEKENKINNKIKGAMAYPIILSMVAINVVIFLLTFVMPTFVGMFESSGVQLPLPTRILLGVSNSIKNYWYIYFMTLIVMIYGIIKYTKSDRGKKFWGIIKFRIPVIKGLNQKIITSRFTRTLSTLLSSGVPLIQSLEIVSKIVGNVIVEKGILEAKEEVRKGIDLATPIKNIGVFPPMATSMIKIGEESGSLDEILEKTANFYDEEVETALEQFTKLLEPLMIVVMAVIVGFIVIAMVLPMFDMMNTIDI</sequence>
<dbReference type="Gene3D" id="1.20.81.30">
    <property type="entry name" value="Type II secretion system (T2SS), domain F"/>
    <property type="match status" value="2"/>
</dbReference>
<feature type="domain" description="Type II secretion system protein GspF" evidence="11">
    <location>
        <begin position="271"/>
        <end position="393"/>
    </location>
</feature>
<dbReference type="PANTHER" id="PTHR30012">
    <property type="entry name" value="GENERAL SECRETION PATHWAY PROTEIN"/>
    <property type="match status" value="1"/>
</dbReference>
<evidence type="ECO:0000313" key="13">
    <source>
        <dbReference type="Proteomes" id="UP000242520"/>
    </source>
</evidence>
<keyword evidence="3 9" id="KW-0813">Transport</keyword>
<evidence type="ECO:0000256" key="10">
    <source>
        <dbReference type="SAM" id="Phobius"/>
    </source>
</evidence>
<dbReference type="EMBL" id="FQXH01000028">
    <property type="protein sequence ID" value="SHH46374.1"/>
    <property type="molecule type" value="Genomic_DNA"/>
</dbReference>
<evidence type="ECO:0000256" key="2">
    <source>
        <dbReference type="ARBA" id="ARBA00005745"/>
    </source>
</evidence>
<comment type="subcellular location">
    <subcellularLocation>
        <location evidence="1">Cell inner membrane</location>
        <topology evidence="1">Multi-pass membrane protein</topology>
    </subcellularLocation>
    <subcellularLocation>
        <location evidence="9">Cell membrane</location>
        <topology evidence="9">Multi-pass membrane protein</topology>
    </subcellularLocation>
</comment>
<feature type="transmembrane region" description="Helical" evidence="10">
    <location>
        <begin position="374"/>
        <end position="395"/>
    </location>
</feature>
<dbReference type="GO" id="GO:0005886">
    <property type="term" value="C:plasma membrane"/>
    <property type="evidence" value="ECO:0007669"/>
    <property type="project" value="UniProtKB-SubCell"/>
</dbReference>
<protein>
    <submittedName>
        <fullName evidence="12">Type IV pilus assembly protein PilC</fullName>
    </submittedName>
</protein>
<evidence type="ECO:0000256" key="3">
    <source>
        <dbReference type="ARBA" id="ARBA00022448"/>
    </source>
</evidence>
<comment type="similarity">
    <text evidence="2 9">Belongs to the GSP F family.</text>
</comment>